<evidence type="ECO:0000313" key="2">
    <source>
        <dbReference type="Proteomes" id="UP001195769"/>
    </source>
</evidence>
<comment type="caution">
    <text evidence="1">The sequence shown here is derived from an EMBL/GenBank/DDBJ whole genome shotgun (WGS) entry which is preliminary data.</text>
</comment>
<dbReference type="GeneID" id="64672298"/>
<gene>
    <name evidence="1" type="ORF">F5891DRAFT_988300</name>
</gene>
<sequence length="302" mass="34382">MTFSSQHHFHTEAADQDRDEELAYGTKVLAAHMRLARELDQQPDLCDVYFVELLTLFGEKGVAIQNVVTSERYVKTEDAIEQLSSFFFLPIEALLTHPDYSPHLFASQELTTVLFRNMLLLCVPFHFKSGEERGVMTWLVPVLAEIATKTSTLVLENVHDAASEIEYRTVIRHEFVHSVTFSLMVQDVKSMRSVSFLPSSLASYFTDDSLNRKSYLVYSTVYDFHSECTGITLQLTDDYKSTFKGKFPFCDLRLVTFVPTDPVCFFGSCRSYFKCSTSSLISNFRCPKCLDGTGFALQTLFL</sequence>
<accession>A0AAD4DP49</accession>
<protein>
    <submittedName>
        <fullName evidence="1">Uncharacterized protein</fullName>
    </submittedName>
</protein>
<dbReference type="AlphaFoldDB" id="A0AAD4DP49"/>
<proteinExistence type="predicted"/>
<keyword evidence="2" id="KW-1185">Reference proteome</keyword>
<organism evidence="1 2">
    <name type="scientific">Suillus fuscotomentosus</name>
    <dbReference type="NCBI Taxonomy" id="1912939"/>
    <lineage>
        <taxon>Eukaryota</taxon>
        <taxon>Fungi</taxon>
        <taxon>Dikarya</taxon>
        <taxon>Basidiomycota</taxon>
        <taxon>Agaricomycotina</taxon>
        <taxon>Agaricomycetes</taxon>
        <taxon>Agaricomycetidae</taxon>
        <taxon>Boletales</taxon>
        <taxon>Suillineae</taxon>
        <taxon>Suillaceae</taxon>
        <taxon>Suillus</taxon>
    </lineage>
</organism>
<dbReference type="Proteomes" id="UP001195769">
    <property type="component" value="Unassembled WGS sequence"/>
</dbReference>
<evidence type="ECO:0000313" key="1">
    <source>
        <dbReference type="EMBL" id="KAG1887464.1"/>
    </source>
</evidence>
<dbReference type="RefSeq" id="XP_041216868.1">
    <property type="nucleotide sequence ID" value="XM_041378000.1"/>
</dbReference>
<reference evidence="1" key="1">
    <citation type="journal article" date="2020" name="New Phytol.">
        <title>Comparative genomics reveals dynamic genome evolution in host specialist ectomycorrhizal fungi.</title>
        <authorList>
            <person name="Lofgren L.A."/>
            <person name="Nguyen N.H."/>
            <person name="Vilgalys R."/>
            <person name="Ruytinx J."/>
            <person name="Liao H.L."/>
            <person name="Branco S."/>
            <person name="Kuo A."/>
            <person name="LaButti K."/>
            <person name="Lipzen A."/>
            <person name="Andreopoulos W."/>
            <person name="Pangilinan J."/>
            <person name="Riley R."/>
            <person name="Hundley H."/>
            <person name="Na H."/>
            <person name="Barry K."/>
            <person name="Grigoriev I.V."/>
            <person name="Stajich J.E."/>
            <person name="Kennedy P.G."/>
        </authorList>
    </citation>
    <scope>NUCLEOTIDE SEQUENCE</scope>
    <source>
        <strain evidence="1">FC203</strain>
    </source>
</reference>
<dbReference type="EMBL" id="JABBWK010000210">
    <property type="protein sequence ID" value="KAG1887464.1"/>
    <property type="molecule type" value="Genomic_DNA"/>
</dbReference>
<name>A0AAD4DP49_9AGAM</name>